<gene>
    <name evidence="1" type="ORF">ANCCAN_26472</name>
</gene>
<protein>
    <submittedName>
        <fullName evidence="1">Uncharacterized protein</fullName>
    </submittedName>
</protein>
<keyword evidence="2" id="KW-1185">Reference proteome</keyword>
<evidence type="ECO:0000313" key="1">
    <source>
        <dbReference type="EMBL" id="RCN27792.1"/>
    </source>
</evidence>
<dbReference type="EMBL" id="JOJR01003490">
    <property type="protein sequence ID" value="RCN27792.1"/>
    <property type="molecule type" value="Genomic_DNA"/>
</dbReference>
<dbReference type="Proteomes" id="UP000252519">
    <property type="component" value="Unassembled WGS sequence"/>
</dbReference>
<evidence type="ECO:0000313" key="2">
    <source>
        <dbReference type="Proteomes" id="UP000252519"/>
    </source>
</evidence>
<comment type="caution">
    <text evidence="1">The sequence shown here is derived from an EMBL/GenBank/DDBJ whole genome shotgun (WGS) entry which is preliminary data.</text>
</comment>
<organism evidence="1 2">
    <name type="scientific">Ancylostoma caninum</name>
    <name type="common">Dog hookworm</name>
    <dbReference type="NCBI Taxonomy" id="29170"/>
    <lineage>
        <taxon>Eukaryota</taxon>
        <taxon>Metazoa</taxon>
        <taxon>Ecdysozoa</taxon>
        <taxon>Nematoda</taxon>
        <taxon>Chromadorea</taxon>
        <taxon>Rhabditida</taxon>
        <taxon>Rhabditina</taxon>
        <taxon>Rhabditomorpha</taxon>
        <taxon>Strongyloidea</taxon>
        <taxon>Ancylostomatidae</taxon>
        <taxon>Ancylostomatinae</taxon>
        <taxon>Ancylostoma</taxon>
    </lineage>
</organism>
<name>A0A368F6U7_ANCCA</name>
<accession>A0A368F6U7</accession>
<reference evidence="1 2" key="1">
    <citation type="submission" date="2014-10" db="EMBL/GenBank/DDBJ databases">
        <title>Draft genome of the hookworm Ancylostoma caninum.</title>
        <authorList>
            <person name="Mitreva M."/>
        </authorList>
    </citation>
    <scope>NUCLEOTIDE SEQUENCE [LARGE SCALE GENOMIC DNA]</scope>
    <source>
        <strain evidence="1 2">Baltimore</strain>
    </source>
</reference>
<sequence>MRYMLNKKDWLGLRASKKSRARKKKLRRGTLHCKLSGNHLQTVITKRKT</sequence>
<proteinExistence type="predicted"/>
<dbReference type="AlphaFoldDB" id="A0A368F6U7"/>